<gene>
    <name evidence="2" type="ORF">MACJ_003321</name>
</gene>
<dbReference type="AlphaFoldDB" id="A0A976SK37"/>
<dbReference type="Proteomes" id="UP000244803">
    <property type="component" value="Chromosome 1"/>
</dbReference>
<proteinExistence type="predicted"/>
<feature type="region of interest" description="Disordered" evidence="1">
    <location>
        <begin position="137"/>
        <end position="156"/>
    </location>
</feature>
<evidence type="ECO:0000313" key="2">
    <source>
        <dbReference type="EMBL" id="UVC53998.1"/>
    </source>
</evidence>
<feature type="compositionally biased region" description="Basic and acidic residues" evidence="1">
    <location>
        <begin position="138"/>
        <end position="156"/>
    </location>
</feature>
<organism evidence="2 3">
    <name type="scientific">Theileria orientalis</name>
    <dbReference type="NCBI Taxonomy" id="68886"/>
    <lineage>
        <taxon>Eukaryota</taxon>
        <taxon>Sar</taxon>
        <taxon>Alveolata</taxon>
        <taxon>Apicomplexa</taxon>
        <taxon>Aconoidasida</taxon>
        <taxon>Piroplasmida</taxon>
        <taxon>Theileriidae</taxon>
        <taxon>Theileria</taxon>
    </lineage>
</organism>
<evidence type="ECO:0000256" key="1">
    <source>
        <dbReference type="SAM" id="MobiDB-lite"/>
    </source>
</evidence>
<evidence type="ECO:0000313" key="3">
    <source>
        <dbReference type="Proteomes" id="UP000244803"/>
    </source>
</evidence>
<dbReference type="EMBL" id="CP056065">
    <property type="protein sequence ID" value="UVC53998.1"/>
    <property type="molecule type" value="Genomic_DNA"/>
</dbReference>
<sequence length="544" mass="63659">MFKYFHKFVELYIYLIVIFNECSISYRTPNTGTETLKTRLYSHDYSNLDRNILDSTICNETNSDFRRESVKVDDGKRPLYNKHPRFCCGNYEIFNVDIFNEKEWEREDSGKKLISYIDLLTKCKFRIEEFGKYTLTESEERKDDDPEERDIKELGKETTNELDKGFTDKSLSKLKEMFGKHDSENDRRYIEQLKQEPIKTYKVEDLIESIEVENVSREDLVKFVEKTVLGEVTPTSKEGIEPVNWEYFPSSKTVRICIFLKEMSKNLYLTFMLHPGTKPLVIDNGVLKVEQNGEKIADTDYSHWYSPRARVKVRNIEEDPMKQMVKRDRLNHKKKVISISGNSRSRFNRMFSLIQALSSNLRTDIPSKSALKAPEVEAVLDTRSPLEFKSISVRVNSQYKFLIPLLTYMDLADGRTYLCNRSLPIEAKPSRMWPLSSGTYAEYNMRFVPECYKNAAFFSNLDLEFSPEDILKILSSHLEFKKLFEKDLSHRDSEAVRRSEQREPMDEVANHKGEAEDYCAYYVNGGNKMIYKPCEGAILINLLV</sequence>
<accession>A0A976SK37</accession>
<reference evidence="2" key="1">
    <citation type="submission" date="2022-07" db="EMBL/GenBank/DDBJ databases">
        <title>Evaluation of T. orientalis genome assembly methods using nanopore sequencing and analysis of variation between genomes.</title>
        <authorList>
            <person name="Yam J."/>
            <person name="Micallef M.L."/>
            <person name="Liu M."/>
            <person name="Djordjevic S.P."/>
            <person name="Bogema D.R."/>
            <person name="Jenkins C."/>
        </authorList>
    </citation>
    <scope>NUCLEOTIDE SEQUENCE</scope>
    <source>
        <strain evidence="2">Fish Creek</strain>
    </source>
</reference>
<name>A0A976SK37_THEOR</name>
<protein>
    <submittedName>
        <fullName evidence="2">Uncharacterized protein</fullName>
    </submittedName>
</protein>